<dbReference type="InterPro" id="IPR027417">
    <property type="entry name" value="P-loop_NTPase"/>
</dbReference>
<evidence type="ECO:0000313" key="4">
    <source>
        <dbReference type="EMBL" id="KAF3032570.1"/>
    </source>
</evidence>
<dbReference type="CDD" id="cd18808">
    <property type="entry name" value="SF1_C_Upf1"/>
    <property type="match status" value="1"/>
</dbReference>
<dbReference type="OrthoDB" id="2423195at2759"/>
<protein>
    <recommendedName>
        <fullName evidence="6">ATP binding</fullName>
    </recommendedName>
</protein>
<keyword evidence="1" id="KW-0067">ATP-binding</keyword>
<dbReference type="GO" id="GO:0004386">
    <property type="term" value="F:helicase activity"/>
    <property type="evidence" value="ECO:0007669"/>
    <property type="project" value="InterPro"/>
</dbReference>
<reference evidence="4" key="1">
    <citation type="submission" date="2019-04" db="EMBL/GenBank/DDBJ databases">
        <title>Sequencing of skin fungus with MAO and IRED activity.</title>
        <authorList>
            <person name="Marsaioli A.J."/>
            <person name="Bonatto J.M.C."/>
            <person name="Reis Junior O."/>
        </authorList>
    </citation>
    <scope>NUCLEOTIDE SEQUENCE</scope>
    <source>
        <strain evidence="4">28M1</strain>
    </source>
</reference>
<evidence type="ECO:0000313" key="5">
    <source>
        <dbReference type="Proteomes" id="UP000758155"/>
    </source>
</evidence>
<keyword evidence="5" id="KW-1185">Reference proteome</keyword>
<dbReference type="CDD" id="cd17936">
    <property type="entry name" value="EEXXEc_NFX1"/>
    <property type="match status" value="1"/>
</dbReference>
<dbReference type="InterPro" id="IPR045055">
    <property type="entry name" value="DNA2/NAM7-like"/>
</dbReference>
<feature type="domain" description="DNA2/NAM7 helicase helicase" evidence="2">
    <location>
        <begin position="545"/>
        <end position="862"/>
    </location>
</feature>
<organism evidence="4 5">
    <name type="scientific">Didymella heteroderae</name>
    <dbReference type="NCBI Taxonomy" id="1769908"/>
    <lineage>
        <taxon>Eukaryota</taxon>
        <taxon>Fungi</taxon>
        <taxon>Dikarya</taxon>
        <taxon>Ascomycota</taxon>
        <taxon>Pezizomycotina</taxon>
        <taxon>Dothideomycetes</taxon>
        <taxon>Pleosporomycetidae</taxon>
        <taxon>Pleosporales</taxon>
        <taxon>Pleosporineae</taxon>
        <taxon>Didymellaceae</taxon>
        <taxon>Didymella</taxon>
    </lineage>
</organism>
<dbReference type="InterPro" id="IPR047187">
    <property type="entry name" value="SF1_C_Upf1"/>
</dbReference>
<evidence type="ECO:0008006" key="6">
    <source>
        <dbReference type="Google" id="ProtNLM"/>
    </source>
</evidence>
<feature type="domain" description="DNA2/NAM7 helicase-like C-terminal" evidence="3">
    <location>
        <begin position="879"/>
        <end position="1112"/>
    </location>
</feature>
<keyword evidence="1" id="KW-0378">Hydrolase</keyword>
<comment type="caution">
    <text evidence="4">The sequence shown here is derived from an EMBL/GenBank/DDBJ whole genome shotgun (WGS) entry which is preliminary data.</text>
</comment>
<dbReference type="EMBL" id="SWKV01000097">
    <property type="protein sequence ID" value="KAF3032570.1"/>
    <property type="molecule type" value="Genomic_DNA"/>
</dbReference>
<dbReference type="Gene3D" id="3.40.50.300">
    <property type="entry name" value="P-loop containing nucleotide triphosphate hydrolases"/>
    <property type="match status" value="2"/>
</dbReference>
<dbReference type="InterPro" id="IPR041677">
    <property type="entry name" value="DNA2/NAM7_AAA_11"/>
</dbReference>
<keyword evidence="1" id="KW-0347">Helicase</keyword>
<dbReference type="AlphaFoldDB" id="A0A9P4WHE8"/>
<evidence type="ECO:0000259" key="2">
    <source>
        <dbReference type="Pfam" id="PF13086"/>
    </source>
</evidence>
<accession>A0A9P4WHE8</accession>
<dbReference type="GO" id="GO:0031380">
    <property type="term" value="C:nuclear RNA-directed RNA polymerase complex"/>
    <property type="evidence" value="ECO:0007669"/>
    <property type="project" value="TreeGrafter"/>
</dbReference>
<dbReference type="Proteomes" id="UP000758155">
    <property type="component" value="Unassembled WGS sequence"/>
</dbReference>
<evidence type="ECO:0000256" key="1">
    <source>
        <dbReference type="ARBA" id="ARBA00022806"/>
    </source>
</evidence>
<name>A0A9P4WHE8_9PLEO</name>
<gene>
    <name evidence="4" type="ORF">E8E12_003305</name>
</gene>
<dbReference type="Pfam" id="PF13087">
    <property type="entry name" value="AAA_12"/>
    <property type="match status" value="1"/>
</dbReference>
<sequence>MPLGHRLSDFFQQAFDLVESGVETLQEVVTLLTGEGGLLRIDELLNQPFRTLSPSQLSRVIHTQLLPFLKIFTHTKVLGSILLRARVITLYNFLFAGDGTGERAKSLFTMLATHFSNYAIIHTSDQGYEDSSKDDGELMEAVDTISAALSMLVDVNTVAQTETGFIAIAEAFAALLNGLPEGMVYQTRNARKNLERLQHRLSVGQDMSNSHHPRRHVGARAAFQLARDMPGVLSEQGPRHDNDCVSISDISILPTLQEIQSSRNEYLPVVNPSEWHLGGIHGLVDRHFRLLREDTIGQIREAAKIELERLRNPDRQADNSRLNRQSARTHVYQDVEIITAQFDEYHGAQVLMRFPQIQAKRQQTVASRKEWWNSSRRLGPDALICLLSSEGSAIFFVVALQGQKPAPLQAEFNLFSDPDHAYVVAKPMDHFVLHSLLSQALADTASVQRSLVEFPGILLPTFEPTLKAMQRMSETLDMPFSDILAPTSSTDGGERESDIAQPTYATKPGFQFDLSSITQDNTPLSFMPEQNIARAADRLAECSTLDPGQAVAVISCLARSFAIVQGPPGTGKSYTGVQLIRVSLAKKAATKIGPILVCTQTNHALDAILERSIDDGVKNIVRIGGQSKSERVKDVNLRVLATQLDPTKTEKSARWELTRKVKEETAEIDALLGAFTSIRTQPAVEGHLYQHHPTYHAQLFSSVDDEGYTIVQRSKETILDGWLRTSFPGSWRPRGLADLCDVNLHHMSMVERWVVFNSWTAEMEYELDEKLDHALTSYDETKKRLNDITTELNLRVLQQANIIGVTTSGLARNLELLCSVNAKVLICEEAGEVLEAHMLTALLPSVEHCMLIGDHQQLRPQVQNFDLSSESRSGGQYGLDISLFERLVKPQDIFAKPLPLSTLEVQRRMHPSISQLVRETQYRRLKDDPSVSSYPEVVGMRHRLFWMHHVELEDDKSDGDLTSRTNSFEVDMVMALVKHLTQQGVYIPTDIAVLTPYLGQLRKLRKRLSSKLSVLLNDRDVDELAKDATGDDDDSISHLESDPDQTTVIKGTLSQAIRLATVDNFQGEEAKVVIVSLVRSNLKNNPGFLKTPNRINVLLSRAQHGMYIFGNMNTTKI</sequence>
<dbReference type="InterPro" id="IPR041679">
    <property type="entry name" value="DNA2/NAM7-like_C"/>
</dbReference>
<dbReference type="FunFam" id="3.40.50.300:FF:001660">
    <property type="entry name" value="NF-X1 finger and helicase protein, putative"/>
    <property type="match status" value="1"/>
</dbReference>
<dbReference type="SUPFAM" id="SSF52540">
    <property type="entry name" value="P-loop containing nucleoside triphosphate hydrolases"/>
    <property type="match status" value="1"/>
</dbReference>
<dbReference type="Pfam" id="PF13086">
    <property type="entry name" value="AAA_11"/>
    <property type="match status" value="1"/>
</dbReference>
<proteinExistence type="predicted"/>
<evidence type="ECO:0000259" key="3">
    <source>
        <dbReference type="Pfam" id="PF13087"/>
    </source>
</evidence>
<dbReference type="PANTHER" id="PTHR10887:SF445">
    <property type="entry name" value="NFX1-TYPE ZINC FINGER-CONTAINING PROTEIN 1"/>
    <property type="match status" value="1"/>
</dbReference>
<keyword evidence="1" id="KW-0547">Nucleotide-binding</keyword>
<dbReference type="GO" id="GO:0031048">
    <property type="term" value="P:regulatory ncRNA-mediated heterochromatin formation"/>
    <property type="evidence" value="ECO:0007669"/>
    <property type="project" value="TreeGrafter"/>
</dbReference>
<dbReference type="PANTHER" id="PTHR10887">
    <property type="entry name" value="DNA2/NAM7 HELICASE FAMILY"/>
    <property type="match status" value="1"/>
</dbReference>